<dbReference type="InterPro" id="IPR006901">
    <property type="entry name" value="TrmK"/>
</dbReference>
<dbReference type="InterPro" id="IPR029063">
    <property type="entry name" value="SAM-dependent_MTases_sf"/>
</dbReference>
<name>A0A2T0BJ25_9CLOT</name>
<keyword evidence="2" id="KW-1185">Reference proteome</keyword>
<gene>
    <name evidence="1" type="primary">trmK</name>
    <name evidence="1" type="ORF">CLVI_05590</name>
</gene>
<dbReference type="RefSeq" id="WP_106058594.1">
    <property type="nucleotide sequence ID" value="NZ_PVXQ01000004.1"/>
</dbReference>
<organism evidence="1 2">
    <name type="scientific">Clostridium vincentii</name>
    <dbReference type="NCBI Taxonomy" id="52704"/>
    <lineage>
        <taxon>Bacteria</taxon>
        <taxon>Bacillati</taxon>
        <taxon>Bacillota</taxon>
        <taxon>Clostridia</taxon>
        <taxon>Eubacteriales</taxon>
        <taxon>Clostridiaceae</taxon>
        <taxon>Clostridium</taxon>
    </lineage>
</organism>
<dbReference type="Pfam" id="PF04816">
    <property type="entry name" value="TrmK"/>
    <property type="match status" value="1"/>
</dbReference>
<evidence type="ECO:0000313" key="2">
    <source>
        <dbReference type="Proteomes" id="UP000239471"/>
    </source>
</evidence>
<dbReference type="SUPFAM" id="SSF53335">
    <property type="entry name" value="S-adenosyl-L-methionine-dependent methyltransferases"/>
    <property type="match status" value="1"/>
</dbReference>
<dbReference type="OrthoDB" id="5881184at2"/>
<proteinExistence type="predicted"/>
<reference evidence="1 2" key="1">
    <citation type="submission" date="2018-03" db="EMBL/GenBank/DDBJ databases">
        <title>Genome sequence of Clostridium vincentii DSM 10228.</title>
        <authorList>
            <person name="Poehlein A."/>
            <person name="Daniel R."/>
        </authorList>
    </citation>
    <scope>NUCLEOTIDE SEQUENCE [LARGE SCALE GENOMIC DNA]</scope>
    <source>
        <strain evidence="1 2">DSM 10228</strain>
    </source>
</reference>
<evidence type="ECO:0000313" key="1">
    <source>
        <dbReference type="EMBL" id="PRR83905.1"/>
    </source>
</evidence>
<comment type="caution">
    <text evidence="1">The sequence shown here is derived from an EMBL/GenBank/DDBJ whole genome shotgun (WGS) entry which is preliminary data.</text>
</comment>
<dbReference type="PANTHER" id="PTHR38451">
    <property type="entry name" value="TRNA (ADENINE(22)-N(1))-METHYLTRANSFERASE"/>
    <property type="match status" value="1"/>
</dbReference>
<dbReference type="PIRSF" id="PIRSF018637">
    <property type="entry name" value="TrmK"/>
    <property type="match status" value="1"/>
</dbReference>
<dbReference type="Proteomes" id="UP000239471">
    <property type="component" value="Unassembled WGS sequence"/>
</dbReference>
<dbReference type="Gene3D" id="3.40.50.150">
    <property type="entry name" value="Vaccinia Virus protein VP39"/>
    <property type="match status" value="1"/>
</dbReference>
<protein>
    <submittedName>
        <fullName evidence="1">tRNA (Adenine(22)-N(1))-methyltransferase</fullName>
        <ecNumber evidence="1">2.1.1.217</ecNumber>
    </submittedName>
</protein>
<dbReference type="PANTHER" id="PTHR38451:SF1">
    <property type="entry name" value="TRNA (ADENINE(22)-N(1))-METHYLTRANSFERASE"/>
    <property type="match status" value="1"/>
</dbReference>
<dbReference type="GO" id="GO:0032259">
    <property type="term" value="P:methylation"/>
    <property type="evidence" value="ECO:0007669"/>
    <property type="project" value="UniProtKB-KW"/>
</dbReference>
<accession>A0A2T0BJ25</accession>
<dbReference type="EC" id="2.1.1.217" evidence="1"/>
<keyword evidence="1" id="KW-0808">Transferase</keyword>
<keyword evidence="1" id="KW-0489">Methyltransferase</keyword>
<dbReference type="AlphaFoldDB" id="A0A2T0BJ25"/>
<dbReference type="EMBL" id="PVXQ01000004">
    <property type="protein sequence ID" value="PRR83905.1"/>
    <property type="molecule type" value="Genomic_DNA"/>
</dbReference>
<sequence>MELSKRLKFIANHIDKCRSIVDVGTDHGYIPIYAIKNNLCERVIASDINEDPVKKARLNVVSEGVSKEVEVRLGAGLNTITKGEVQGVIIAGMGGNLIKEILEKDRYKVPTFEFLILQPAQNPEVLREYLYCNGYEILDEDLCFDEGVYYELFKVKKAGKANVIELNPISYEISPVLLKNKHPLMNSYLESKEEKYNKILGFLNENSESAVKRKEDIEKKLKYIKGFKRGMR</sequence>
<dbReference type="GO" id="GO:0160105">
    <property type="term" value="F:tRNA (adenine(22)-N1)-methyltransferase activity"/>
    <property type="evidence" value="ECO:0007669"/>
    <property type="project" value="UniProtKB-EC"/>
</dbReference>